<organism evidence="1 2">
    <name type="scientific">Trachymyrmex cornetzi</name>
    <dbReference type="NCBI Taxonomy" id="471704"/>
    <lineage>
        <taxon>Eukaryota</taxon>
        <taxon>Metazoa</taxon>
        <taxon>Ecdysozoa</taxon>
        <taxon>Arthropoda</taxon>
        <taxon>Hexapoda</taxon>
        <taxon>Insecta</taxon>
        <taxon>Pterygota</taxon>
        <taxon>Neoptera</taxon>
        <taxon>Endopterygota</taxon>
        <taxon>Hymenoptera</taxon>
        <taxon>Apocrita</taxon>
        <taxon>Aculeata</taxon>
        <taxon>Formicoidea</taxon>
        <taxon>Formicidae</taxon>
        <taxon>Myrmicinae</taxon>
        <taxon>Trachymyrmex</taxon>
    </lineage>
</organism>
<gene>
    <name evidence="1" type="ORF">ALC57_15657</name>
</gene>
<dbReference type="EMBL" id="KQ980854">
    <property type="protein sequence ID" value="KYN12165.1"/>
    <property type="molecule type" value="Genomic_DNA"/>
</dbReference>
<evidence type="ECO:0000313" key="1">
    <source>
        <dbReference type="EMBL" id="KYN12165.1"/>
    </source>
</evidence>
<reference evidence="1 2" key="1">
    <citation type="submission" date="2015-09" db="EMBL/GenBank/DDBJ databases">
        <title>Trachymyrmex cornetzi WGS genome.</title>
        <authorList>
            <person name="Nygaard S."/>
            <person name="Hu H."/>
            <person name="Boomsma J."/>
            <person name="Zhang G."/>
        </authorList>
    </citation>
    <scope>NUCLEOTIDE SEQUENCE [LARGE SCALE GENOMIC DNA]</scope>
    <source>
        <strain evidence="1">Tcor2-1</strain>
        <tissue evidence="1">Whole body</tissue>
    </source>
</reference>
<accession>A0A151IWG6</accession>
<proteinExistence type="predicted"/>
<feature type="non-terminal residue" evidence="1">
    <location>
        <position position="1"/>
    </location>
</feature>
<name>A0A151IWG6_9HYME</name>
<keyword evidence="2" id="KW-1185">Reference proteome</keyword>
<sequence length="79" mass="8490">TVSVDVKPTHYSLSAVSESFLLEIVDADALSTIGTRTRGDSMYGHHVEGPPGKGDGPRPLQHCCPIMLVNLAISLFRKV</sequence>
<protein>
    <submittedName>
        <fullName evidence="1">Uncharacterized protein</fullName>
    </submittedName>
</protein>
<evidence type="ECO:0000313" key="2">
    <source>
        <dbReference type="Proteomes" id="UP000078492"/>
    </source>
</evidence>
<dbReference type="Proteomes" id="UP000078492">
    <property type="component" value="Unassembled WGS sequence"/>
</dbReference>
<dbReference type="AlphaFoldDB" id="A0A151IWG6"/>